<dbReference type="RefSeq" id="WP_014266126.1">
    <property type="nucleotide sequence ID" value="NC_016631.1"/>
</dbReference>
<dbReference type="OrthoDB" id="9803333at2"/>
<gene>
    <name evidence="4" type="ordered locus">AciX8_2946</name>
</gene>
<dbReference type="EC" id="1.1.1.100" evidence="4"/>
<evidence type="ECO:0000259" key="3">
    <source>
        <dbReference type="SMART" id="SM00822"/>
    </source>
</evidence>
<evidence type="ECO:0000313" key="5">
    <source>
        <dbReference type="Proteomes" id="UP000007113"/>
    </source>
</evidence>
<dbReference type="PRINTS" id="PR00081">
    <property type="entry name" value="GDHRDH"/>
</dbReference>
<dbReference type="PANTHER" id="PTHR43477">
    <property type="entry name" value="DIHYDROANTICAPSIN 7-DEHYDROGENASE"/>
    <property type="match status" value="1"/>
</dbReference>
<dbReference type="SUPFAM" id="SSF51735">
    <property type="entry name" value="NAD(P)-binding Rossmann-fold domains"/>
    <property type="match status" value="1"/>
</dbReference>
<dbReference type="InterPro" id="IPR036291">
    <property type="entry name" value="NAD(P)-bd_dom_sf"/>
</dbReference>
<dbReference type="PANTHER" id="PTHR43477:SF1">
    <property type="entry name" value="DIHYDROANTICAPSIN 7-DEHYDROGENASE"/>
    <property type="match status" value="1"/>
</dbReference>
<dbReference type="SMART" id="SM00822">
    <property type="entry name" value="PKS_KR"/>
    <property type="match status" value="1"/>
</dbReference>
<reference evidence="4 5" key="1">
    <citation type="submission" date="2011-11" db="EMBL/GenBank/DDBJ databases">
        <title>Complete sequence of Granulicella mallensis MP5ACTX8.</title>
        <authorList>
            <consortium name="US DOE Joint Genome Institute"/>
            <person name="Lucas S."/>
            <person name="Copeland A."/>
            <person name="Lapidus A."/>
            <person name="Cheng J.-F."/>
            <person name="Goodwin L."/>
            <person name="Pitluck S."/>
            <person name="Peters L."/>
            <person name="Lu M."/>
            <person name="Detter J.C."/>
            <person name="Han C."/>
            <person name="Tapia R."/>
            <person name="Land M."/>
            <person name="Hauser L."/>
            <person name="Kyrpides N."/>
            <person name="Ivanova N."/>
            <person name="Mikhailova N."/>
            <person name="Pagani I."/>
            <person name="Rawat S."/>
            <person name="Mannisto M."/>
            <person name="Haggblom M."/>
            <person name="Woyke T."/>
        </authorList>
    </citation>
    <scope>NUCLEOTIDE SEQUENCE [LARGE SCALE GENOMIC DNA]</scope>
    <source>
        <strain evidence="5">ATCC BAA-1857 / DSM 23137 / MP5ACTX8</strain>
    </source>
</reference>
<dbReference type="NCBIfam" id="NF005559">
    <property type="entry name" value="PRK07231.1"/>
    <property type="match status" value="1"/>
</dbReference>
<comment type="similarity">
    <text evidence="1">Belongs to the short-chain dehydrogenases/reductases (SDR) family.</text>
</comment>
<dbReference type="InterPro" id="IPR020904">
    <property type="entry name" value="Sc_DH/Rdtase_CS"/>
</dbReference>
<evidence type="ECO:0000256" key="1">
    <source>
        <dbReference type="ARBA" id="ARBA00006484"/>
    </source>
</evidence>
<dbReference type="HOGENOM" id="CLU_010194_1_0_0"/>
<dbReference type="PRINTS" id="PR00080">
    <property type="entry name" value="SDRFAMILY"/>
</dbReference>
<protein>
    <submittedName>
        <fullName evidence="4">3-oxoacyl-(Acyl-carrier-protein) reductase</fullName>
        <ecNumber evidence="4">1.1.1.100</ecNumber>
    </submittedName>
</protein>
<dbReference type="AlphaFoldDB" id="G8NQM3"/>
<dbReference type="eggNOG" id="COG1028">
    <property type="taxonomic scope" value="Bacteria"/>
</dbReference>
<dbReference type="KEGG" id="gma:AciX8_2946"/>
<dbReference type="Pfam" id="PF13561">
    <property type="entry name" value="adh_short_C2"/>
    <property type="match status" value="1"/>
</dbReference>
<evidence type="ECO:0000313" key="4">
    <source>
        <dbReference type="EMBL" id="AEU37249.1"/>
    </source>
</evidence>
<evidence type="ECO:0000256" key="2">
    <source>
        <dbReference type="ARBA" id="ARBA00023002"/>
    </source>
</evidence>
<dbReference type="InterPro" id="IPR057326">
    <property type="entry name" value="KR_dom"/>
</dbReference>
<dbReference type="STRING" id="682795.AciX8_2946"/>
<dbReference type="PROSITE" id="PS00061">
    <property type="entry name" value="ADH_SHORT"/>
    <property type="match status" value="1"/>
</dbReference>
<accession>G8NQM3</accession>
<keyword evidence="5" id="KW-1185">Reference proteome</keyword>
<dbReference type="CDD" id="cd05233">
    <property type="entry name" value="SDR_c"/>
    <property type="match status" value="1"/>
</dbReference>
<sequence length="255" mass="26567" precursor="true">MFDLKGKRAVVTGAASGIGLAIAELFAAHQADVVLLDLDAQKTAGAAKAIAEKTSASATGIACDVSRADSVAEAFSQAGGQLDILVNCAGIAHVGNLLSTTPEDMDRLYSVNVRGTYLCMQAAIKPMLEAKHGVILNLASIAATAGLTDRFAYSMTKGAVLSMTLSAAKDYISQGIRCNCISPARVHTPFVDGFLAKNYPGQEAEKMKALAQAQPIGRMGTPAEIAVLALYLCSDEASFLTGVDYPIDGGFFNLR</sequence>
<dbReference type="EMBL" id="CP003130">
    <property type="protein sequence ID" value="AEU37249.1"/>
    <property type="molecule type" value="Genomic_DNA"/>
</dbReference>
<dbReference type="Gene3D" id="3.40.50.720">
    <property type="entry name" value="NAD(P)-binding Rossmann-like Domain"/>
    <property type="match status" value="1"/>
</dbReference>
<feature type="domain" description="Ketoreductase" evidence="3">
    <location>
        <begin position="7"/>
        <end position="171"/>
    </location>
</feature>
<name>G8NQM3_GRAMM</name>
<dbReference type="FunFam" id="3.40.50.720:FF:000084">
    <property type="entry name" value="Short-chain dehydrogenase reductase"/>
    <property type="match status" value="1"/>
</dbReference>
<keyword evidence="2 4" id="KW-0560">Oxidoreductase</keyword>
<dbReference type="InterPro" id="IPR051122">
    <property type="entry name" value="SDR_DHRS6-like"/>
</dbReference>
<proteinExistence type="inferred from homology"/>
<dbReference type="Proteomes" id="UP000007113">
    <property type="component" value="Chromosome"/>
</dbReference>
<dbReference type="InterPro" id="IPR002347">
    <property type="entry name" value="SDR_fam"/>
</dbReference>
<organism evidence="4 5">
    <name type="scientific">Granulicella mallensis (strain ATCC BAA-1857 / DSM 23137 / MP5ACTX8)</name>
    <dbReference type="NCBI Taxonomy" id="682795"/>
    <lineage>
        <taxon>Bacteria</taxon>
        <taxon>Pseudomonadati</taxon>
        <taxon>Acidobacteriota</taxon>
        <taxon>Terriglobia</taxon>
        <taxon>Terriglobales</taxon>
        <taxon>Acidobacteriaceae</taxon>
        <taxon>Granulicella</taxon>
    </lineage>
</organism>
<dbReference type="GO" id="GO:0004316">
    <property type="term" value="F:3-oxoacyl-[acyl-carrier-protein] reductase (NADPH) activity"/>
    <property type="evidence" value="ECO:0007669"/>
    <property type="project" value="UniProtKB-EC"/>
</dbReference>